<comment type="caution">
    <text evidence="2">The sequence shown here is derived from an EMBL/GenBank/DDBJ whole genome shotgun (WGS) entry which is preliminary data.</text>
</comment>
<dbReference type="InterPro" id="IPR033458">
    <property type="entry name" value="DUF5134"/>
</dbReference>
<feature type="transmembrane region" description="Helical" evidence="1">
    <location>
        <begin position="140"/>
        <end position="160"/>
    </location>
</feature>
<feature type="transmembrane region" description="Helical" evidence="1">
    <location>
        <begin position="37"/>
        <end position="56"/>
    </location>
</feature>
<evidence type="ECO:0000313" key="2">
    <source>
        <dbReference type="EMBL" id="GEB48068.1"/>
    </source>
</evidence>
<keyword evidence="1" id="KW-0472">Membrane</keyword>
<dbReference type="RefSeq" id="WP_086814599.1">
    <property type="nucleotide sequence ID" value="NZ_BJMM01000002.1"/>
</dbReference>
<dbReference type="EMBL" id="BJMM01000002">
    <property type="protein sequence ID" value="GEB48068.1"/>
    <property type="molecule type" value="Genomic_DNA"/>
</dbReference>
<feature type="transmembrane region" description="Helical" evidence="1">
    <location>
        <begin position="172"/>
        <end position="197"/>
    </location>
</feature>
<feature type="transmembrane region" description="Helical" evidence="1">
    <location>
        <begin position="6"/>
        <end position="25"/>
    </location>
</feature>
<name>A0A4Y3QUJ1_STRCI</name>
<sequence length="199" mass="19835">MHGPATVGWLMTALCAVTGLACVLRTRRAGRPERAEAAHEAVMGFAMAAMAVPALWTGRPLAPDGTAAVFALLFGGLTVAGARHARGARDDGHGRGARERHLHHTVGAAAMCYLAAAMAFSSPAGHTAGHTGHGAPGAGLPLLTGALLVYFAGSVLRTGVRLLPAGAHGTVVGAAPAAGMAAACRLAMGTGMCAMLLTM</sequence>
<keyword evidence="3" id="KW-1185">Reference proteome</keyword>
<organism evidence="2 3">
    <name type="scientific">Streptomyces cacaoi</name>
    <dbReference type="NCBI Taxonomy" id="1898"/>
    <lineage>
        <taxon>Bacteria</taxon>
        <taxon>Bacillati</taxon>
        <taxon>Actinomycetota</taxon>
        <taxon>Actinomycetes</taxon>
        <taxon>Kitasatosporales</taxon>
        <taxon>Streptomycetaceae</taxon>
        <taxon>Streptomyces</taxon>
    </lineage>
</organism>
<dbReference type="Proteomes" id="UP000319210">
    <property type="component" value="Unassembled WGS sequence"/>
</dbReference>
<feature type="transmembrane region" description="Helical" evidence="1">
    <location>
        <begin position="62"/>
        <end position="82"/>
    </location>
</feature>
<keyword evidence="1" id="KW-1133">Transmembrane helix</keyword>
<evidence type="ECO:0000256" key="1">
    <source>
        <dbReference type="SAM" id="Phobius"/>
    </source>
</evidence>
<evidence type="ECO:0000313" key="3">
    <source>
        <dbReference type="Proteomes" id="UP000319210"/>
    </source>
</evidence>
<proteinExistence type="predicted"/>
<accession>A0A4Y3QUJ1</accession>
<feature type="transmembrane region" description="Helical" evidence="1">
    <location>
        <begin position="102"/>
        <end position="120"/>
    </location>
</feature>
<keyword evidence="1" id="KW-0812">Transmembrane</keyword>
<protein>
    <submittedName>
        <fullName evidence="2">DUF5134 domain-containing protein</fullName>
    </submittedName>
</protein>
<gene>
    <name evidence="2" type="ORF">SCA03_06190</name>
</gene>
<dbReference type="AlphaFoldDB" id="A0A4Y3QUJ1"/>
<dbReference type="Pfam" id="PF17197">
    <property type="entry name" value="DUF5134"/>
    <property type="match status" value="1"/>
</dbReference>
<reference evidence="2 3" key="1">
    <citation type="submission" date="2019-06" db="EMBL/GenBank/DDBJ databases">
        <title>Whole genome shotgun sequence of Streptomyces cacaoi subsp. cacaoi NBRC 12748.</title>
        <authorList>
            <person name="Hosoyama A."/>
            <person name="Uohara A."/>
            <person name="Ohji S."/>
            <person name="Ichikawa N."/>
        </authorList>
    </citation>
    <scope>NUCLEOTIDE SEQUENCE [LARGE SCALE GENOMIC DNA]</scope>
    <source>
        <strain evidence="2 3">NBRC 12748</strain>
    </source>
</reference>